<evidence type="ECO:0000313" key="4">
    <source>
        <dbReference type="EMBL" id="PES34639.1"/>
    </source>
</evidence>
<name>A0A1Q8UW89_PRIMG</name>
<dbReference type="EMBL" id="CP045272">
    <property type="protein sequence ID" value="QJX78013.1"/>
    <property type="molecule type" value="Genomic_DNA"/>
</dbReference>
<evidence type="ECO:0000313" key="1">
    <source>
        <dbReference type="EMBL" id="AXI28762.1"/>
    </source>
</evidence>
<evidence type="ECO:0000313" key="5">
    <source>
        <dbReference type="EMBL" id="QJX78013.1"/>
    </source>
</evidence>
<evidence type="ECO:0000313" key="6">
    <source>
        <dbReference type="Proteomes" id="UP000220341"/>
    </source>
</evidence>
<dbReference type="Proteomes" id="UP000253834">
    <property type="component" value="Chromosome"/>
</dbReference>
<dbReference type="EMBL" id="NTYW01000027">
    <property type="protein sequence ID" value="PES34639.1"/>
    <property type="molecule type" value="Genomic_DNA"/>
</dbReference>
<proteinExistence type="predicted"/>
<dbReference type="AlphaFoldDB" id="A0A1Q8UW89"/>
<reference evidence="5 8" key="3">
    <citation type="submission" date="2019-10" db="EMBL/GenBank/DDBJ databases">
        <title>Complete genome sequences for adaption low water activity.</title>
        <authorList>
            <person name="Zhao L."/>
            <person name="Zhong J."/>
        </authorList>
    </citation>
    <scope>NUCLEOTIDE SEQUENCE [LARGE SCALE GENOMIC DNA]</scope>
    <source>
        <strain evidence="5 8">FDU301</strain>
    </source>
</reference>
<dbReference type="GO" id="GO:0046983">
    <property type="term" value="F:protein dimerization activity"/>
    <property type="evidence" value="ECO:0007669"/>
    <property type="project" value="InterPro"/>
</dbReference>
<dbReference type="RefSeq" id="WP_016763750.1">
    <property type="nucleotide sequence ID" value="NZ_AZUJ01000001.1"/>
</dbReference>
<dbReference type="InterPro" id="IPR037208">
    <property type="entry name" value="Spo0E-like_sf"/>
</dbReference>
<dbReference type="Proteomes" id="UP000220341">
    <property type="component" value="Unassembled WGS sequence"/>
</dbReference>
<evidence type="ECO:0000313" key="3">
    <source>
        <dbReference type="EMBL" id="MDD9786770.1"/>
    </source>
</evidence>
<reference evidence="1 7" key="1">
    <citation type="submission" date="2017-07" db="EMBL/GenBank/DDBJ databases">
        <title>Isolation and development of strain Bacillus megaterium SR7 for enhanced growth and metabolite production under supercritical carbon dioxide.</title>
        <authorList>
            <person name="Freedman A.J.E."/>
            <person name="Peet K.C."/>
            <person name="Boock J.T."/>
            <person name="Penn K."/>
            <person name="Prather K.L.J."/>
            <person name="Thompson J.R."/>
        </authorList>
    </citation>
    <scope>NUCLEOTIDE SEQUENCE [LARGE SCALE GENOMIC DNA]</scope>
    <source>
        <strain evidence="1 7">SR7</strain>
    </source>
</reference>
<dbReference type="SUPFAM" id="SSF140500">
    <property type="entry name" value="BAS1536-like"/>
    <property type="match status" value="1"/>
</dbReference>
<dbReference type="Gene3D" id="4.10.280.10">
    <property type="entry name" value="Helix-loop-helix DNA-binding domain"/>
    <property type="match status" value="1"/>
</dbReference>
<sequence>MCFKCRLLLIKIEFIRKMMMMIALEEGFTSSNTIKISQDLDVLLNRFEATC</sequence>
<gene>
    <name evidence="1" type="ORF">CIB87_06975</name>
    <name evidence="4" type="ORF">CN497_19570</name>
    <name evidence="5" type="ORF">FDZ14_18120</name>
    <name evidence="3" type="ORF">PVE99_30915</name>
    <name evidence="2" type="ORF">ShirakiTB12_18200</name>
</gene>
<reference evidence="4 6" key="2">
    <citation type="submission" date="2017-09" db="EMBL/GenBank/DDBJ databases">
        <title>Large-scale bioinformatics analysis of Bacillus genomes uncovers conserved roles of natural products in bacterial physiology.</title>
        <authorList>
            <consortium name="Agbiome Team Llc"/>
            <person name="Bleich R.M."/>
            <person name="Kirk G.J."/>
            <person name="Santa Maria K.C."/>
            <person name="Allen S.E."/>
            <person name="Farag S."/>
            <person name="Shank E.A."/>
            <person name="Bowers A."/>
        </authorList>
    </citation>
    <scope>NUCLEOTIDE SEQUENCE [LARGE SCALE GENOMIC DNA]</scope>
    <source>
        <strain evidence="4 6">AFS003013</strain>
    </source>
</reference>
<dbReference type="Proteomes" id="UP000501076">
    <property type="component" value="Chromosome"/>
</dbReference>
<dbReference type="EMBL" id="CP022674">
    <property type="protein sequence ID" value="AXI28762.1"/>
    <property type="molecule type" value="Genomic_DNA"/>
</dbReference>
<evidence type="ECO:0000313" key="9">
    <source>
        <dbReference type="Proteomes" id="UP001213771"/>
    </source>
</evidence>
<dbReference type="Proteomes" id="UP001165240">
    <property type="component" value="Unassembled WGS sequence"/>
</dbReference>
<dbReference type="EMBL" id="JARAOX010000247">
    <property type="protein sequence ID" value="MDD9786770.1"/>
    <property type="molecule type" value="Genomic_DNA"/>
</dbReference>
<dbReference type="InterPro" id="IPR018540">
    <property type="entry name" value="Spo0E-like"/>
</dbReference>
<evidence type="ECO:0000313" key="8">
    <source>
        <dbReference type="Proteomes" id="UP000501076"/>
    </source>
</evidence>
<dbReference type="GO" id="GO:0043937">
    <property type="term" value="P:regulation of sporulation"/>
    <property type="evidence" value="ECO:0007669"/>
    <property type="project" value="InterPro"/>
</dbReference>
<evidence type="ECO:0000313" key="2">
    <source>
        <dbReference type="EMBL" id="GMG73352.1"/>
    </source>
</evidence>
<dbReference type="Proteomes" id="UP001213771">
    <property type="component" value="Unassembled WGS sequence"/>
</dbReference>
<dbReference type="GeneID" id="93642194"/>
<organism evidence="4 6">
    <name type="scientific">Priestia megaterium</name>
    <name type="common">Bacillus megaterium</name>
    <dbReference type="NCBI Taxonomy" id="1404"/>
    <lineage>
        <taxon>Bacteria</taxon>
        <taxon>Bacillati</taxon>
        <taxon>Bacillota</taxon>
        <taxon>Bacilli</taxon>
        <taxon>Bacillales</taxon>
        <taxon>Bacillaceae</taxon>
        <taxon>Priestia</taxon>
    </lineage>
</organism>
<dbReference type="InterPro" id="IPR036638">
    <property type="entry name" value="HLH_DNA-bd_sf"/>
</dbReference>
<accession>A0A1Q8UW89</accession>
<protein>
    <submittedName>
        <fullName evidence="3">Aspartyl-phosphate phosphatase Spo0E family protein</fullName>
    </submittedName>
    <submittedName>
        <fullName evidence="4">Spo0E family sporulation regulatory protein-aspartic acid phosphatase</fullName>
    </submittedName>
</protein>
<evidence type="ECO:0000313" key="7">
    <source>
        <dbReference type="Proteomes" id="UP000253834"/>
    </source>
</evidence>
<dbReference type="Pfam" id="PF09388">
    <property type="entry name" value="SpoOE-like"/>
    <property type="match status" value="1"/>
</dbReference>
<reference evidence="3 9" key="4">
    <citation type="submission" date="2023-02" db="EMBL/GenBank/DDBJ databases">
        <authorList>
            <person name="Olszewska D."/>
        </authorList>
    </citation>
    <scope>NUCLEOTIDE SEQUENCE [LARGE SCALE GENOMIC DNA]</scope>
    <source>
        <strain evidence="3 9">FDU301</strain>
    </source>
</reference>
<reference evidence="2" key="5">
    <citation type="journal article" date="2024" name="Appl Microbiol">
        <title>Effect of kuratsuki Bacillus and Priestia on Taste of Sake.</title>
        <authorList>
            <person name="Kobayashi K."/>
            <person name="Nishida H."/>
        </authorList>
    </citation>
    <scope>NUCLEOTIDE SEQUENCE</scope>
    <source>
        <strain evidence="2">B-12</strain>
    </source>
</reference>
<dbReference type="EMBL" id="BSYK01000001">
    <property type="protein sequence ID" value="GMG73352.1"/>
    <property type="molecule type" value="Genomic_DNA"/>
</dbReference>